<proteinExistence type="predicted"/>
<organism evidence="2 3">
    <name type="scientific">Halotalea alkalilenta</name>
    <dbReference type="NCBI Taxonomy" id="376489"/>
    <lineage>
        <taxon>Bacteria</taxon>
        <taxon>Pseudomonadati</taxon>
        <taxon>Pseudomonadota</taxon>
        <taxon>Gammaproteobacteria</taxon>
        <taxon>Oceanospirillales</taxon>
        <taxon>Halomonadaceae</taxon>
        <taxon>Halotalea</taxon>
    </lineage>
</organism>
<accession>A0A172YDR8</accession>
<dbReference type="EMBL" id="CP015243">
    <property type="protein sequence ID" value="ANF57399.1"/>
    <property type="molecule type" value="Genomic_DNA"/>
</dbReference>
<dbReference type="STRING" id="376489.A5892_07910"/>
<evidence type="ECO:0000313" key="2">
    <source>
        <dbReference type="EMBL" id="ANF57399.1"/>
    </source>
</evidence>
<evidence type="ECO:0008006" key="4">
    <source>
        <dbReference type="Google" id="ProtNLM"/>
    </source>
</evidence>
<keyword evidence="3" id="KW-1185">Reference proteome</keyword>
<sequence>MRLDRRRLTAWIALCAMLLISIAPLVSQTVALAQQMPGRFEPAAMAHDHPPAHRSSPPHYAEAQHRDNPAPPAQAPHAAQDHAKCGYCHLLQLPSLPPSPPSLNKLGSLDRQLLTARPDRGYPGSARSIHAPPRAPPAAARAA</sequence>
<dbReference type="Proteomes" id="UP000077875">
    <property type="component" value="Chromosome"/>
</dbReference>
<name>A0A172YDR8_9GAMM</name>
<feature type="region of interest" description="Disordered" evidence="1">
    <location>
        <begin position="41"/>
        <end position="81"/>
    </location>
</feature>
<reference evidence="2 3" key="1">
    <citation type="submission" date="2016-04" db="EMBL/GenBank/DDBJ databases">
        <title>Complete Genome Sequence of Halotalea alkalilenta IHB B 13600.</title>
        <authorList>
            <person name="Swarnkar M.K."/>
            <person name="Sharma A."/>
            <person name="Kaushal K."/>
            <person name="Soni R."/>
            <person name="Rana S."/>
            <person name="Singh A.K."/>
            <person name="Gulati A."/>
        </authorList>
    </citation>
    <scope>NUCLEOTIDE SEQUENCE [LARGE SCALE GENOMIC DNA]</scope>
    <source>
        <strain evidence="2 3">IHB B 13600</strain>
    </source>
</reference>
<dbReference type="AlphaFoldDB" id="A0A172YDR8"/>
<gene>
    <name evidence="2" type="ORF">A5892_07910</name>
</gene>
<dbReference type="KEGG" id="haa:A5892_07910"/>
<dbReference type="RefSeq" id="WP_064122350.1">
    <property type="nucleotide sequence ID" value="NZ_CP015243.1"/>
</dbReference>
<evidence type="ECO:0000313" key="3">
    <source>
        <dbReference type="Proteomes" id="UP000077875"/>
    </source>
</evidence>
<dbReference type="InterPro" id="IPR021333">
    <property type="entry name" value="DUF2946"/>
</dbReference>
<evidence type="ECO:0000256" key="1">
    <source>
        <dbReference type="SAM" id="MobiDB-lite"/>
    </source>
</evidence>
<dbReference type="Pfam" id="PF11162">
    <property type="entry name" value="DUF2946"/>
    <property type="match status" value="1"/>
</dbReference>
<protein>
    <recommendedName>
        <fullName evidence="4">DUF2946 domain-containing protein</fullName>
    </recommendedName>
</protein>
<feature type="region of interest" description="Disordered" evidence="1">
    <location>
        <begin position="99"/>
        <end position="143"/>
    </location>
</feature>